<evidence type="ECO:0000259" key="8">
    <source>
        <dbReference type="Pfam" id="PF08478"/>
    </source>
</evidence>
<gene>
    <name evidence="9" type="ORF">ERS852491_04461</name>
</gene>
<protein>
    <recommendedName>
        <fullName evidence="8">POTRA domain-containing protein</fullName>
    </recommendedName>
</protein>
<dbReference type="Pfam" id="PF08478">
    <property type="entry name" value="POTRA_1"/>
    <property type="match status" value="1"/>
</dbReference>
<dbReference type="RefSeq" id="WP_083487175.1">
    <property type="nucleotide sequence ID" value="NZ_CYZU01000063.1"/>
</dbReference>
<dbReference type="InterPro" id="IPR050487">
    <property type="entry name" value="FtsQ_DivIB"/>
</dbReference>
<dbReference type="OrthoDB" id="1748794at2"/>
<dbReference type="EMBL" id="CYZU01000063">
    <property type="protein sequence ID" value="CUP17496.1"/>
    <property type="molecule type" value="Genomic_DNA"/>
</dbReference>
<organism evidence="9 10">
    <name type="scientific">Faecalicatena contorta</name>
    <dbReference type="NCBI Taxonomy" id="39482"/>
    <lineage>
        <taxon>Bacteria</taxon>
        <taxon>Bacillati</taxon>
        <taxon>Bacillota</taxon>
        <taxon>Clostridia</taxon>
        <taxon>Lachnospirales</taxon>
        <taxon>Lachnospiraceae</taxon>
        <taxon>Faecalicatena</taxon>
    </lineage>
</organism>
<sequence>MKRKKKSRRERYEEYDDEAYINEVLYKEGYRPPERKKKKRRGVFLGLLTFILGIVIIVFAFLLLFHIQKIEVKGNKYCTENDVIGWLREDKYAVNSVYVWWKYNKADVKQLPVVESSKISFRAPWAIRVTVKEKEISGYIDYNNQYLYFDKDGTAVLSTVEKIDSAAYIEGMEVDASKVKLGKVLPVSDKNVFKRIVEISQLLVKYELSPDRITCSGSDLNLYFGNVEVLLGKTNYEVRLAQVPPILQKLTEQYPDKQGTLHLENYDATDKAVRFVPKEAQEGAESEGQDDGQAAEGQQDITGGEESQDNGQNVTEPQDTENQDSVPETDNPEEPLGTEPAQE</sequence>
<keyword evidence="5" id="KW-0131">Cell cycle</keyword>
<evidence type="ECO:0000256" key="5">
    <source>
        <dbReference type="ARBA" id="ARBA00023306"/>
    </source>
</evidence>
<keyword evidence="1" id="KW-1003">Cell membrane</keyword>
<feature type="region of interest" description="Disordered" evidence="6">
    <location>
        <begin position="279"/>
        <end position="343"/>
    </location>
</feature>
<dbReference type="GO" id="GO:0051301">
    <property type="term" value="P:cell division"/>
    <property type="evidence" value="ECO:0007669"/>
    <property type="project" value="UniProtKB-KW"/>
</dbReference>
<dbReference type="STRING" id="39482.ERS852491_04461"/>
<keyword evidence="4 7" id="KW-1133">Transmembrane helix</keyword>
<evidence type="ECO:0000256" key="2">
    <source>
        <dbReference type="ARBA" id="ARBA00022618"/>
    </source>
</evidence>
<dbReference type="PANTHER" id="PTHR37820">
    <property type="entry name" value="CELL DIVISION PROTEIN DIVIB"/>
    <property type="match status" value="1"/>
</dbReference>
<keyword evidence="7" id="KW-0472">Membrane</keyword>
<evidence type="ECO:0000256" key="4">
    <source>
        <dbReference type="ARBA" id="ARBA00022989"/>
    </source>
</evidence>
<proteinExistence type="predicted"/>
<feature type="domain" description="POTRA" evidence="8">
    <location>
        <begin position="65"/>
        <end position="133"/>
    </location>
</feature>
<dbReference type="GO" id="GO:0005886">
    <property type="term" value="C:plasma membrane"/>
    <property type="evidence" value="ECO:0007669"/>
    <property type="project" value="TreeGrafter"/>
</dbReference>
<evidence type="ECO:0000313" key="10">
    <source>
        <dbReference type="Proteomes" id="UP000095544"/>
    </source>
</evidence>
<accession>A0A174L492</accession>
<evidence type="ECO:0000256" key="3">
    <source>
        <dbReference type="ARBA" id="ARBA00022692"/>
    </source>
</evidence>
<keyword evidence="2" id="KW-0132">Cell division</keyword>
<dbReference type="AlphaFoldDB" id="A0A174L492"/>
<feature type="transmembrane region" description="Helical" evidence="7">
    <location>
        <begin position="43"/>
        <end position="67"/>
    </location>
</feature>
<feature type="compositionally biased region" description="Low complexity" evidence="6">
    <location>
        <begin position="291"/>
        <end position="300"/>
    </location>
</feature>
<name>A0A174L492_9FIRM</name>
<evidence type="ECO:0000313" key="9">
    <source>
        <dbReference type="EMBL" id="CUP17496.1"/>
    </source>
</evidence>
<evidence type="ECO:0000256" key="6">
    <source>
        <dbReference type="SAM" id="MobiDB-lite"/>
    </source>
</evidence>
<keyword evidence="3 7" id="KW-0812">Transmembrane</keyword>
<reference evidence="9 10" key="1">
    <citation type="submission" date="2015-09" db="EMBL/GenBank/DDBJ databases">
        <authorList>
            <consortium name="Pathogen Informatics"/>
        </authorList>
    </citation>
    <scope>NUCLEOTIDE SEQUENCE [LARGE SCALE GENOMIC DNA]</scope>
    <source>
        <strain evidence="9 10">2789STDY5834876</strain>
    </source>
</reference>
<dbReference type="PANTHER" id="PTHR37820:SF1">
    <property type="entry name" value="CELL DIVISION PROTEIN FTSQ"/>
    <property type="match status" value="1"/>
</dbReference>
<evidence type="ECO:0000256" key="1">
    <source>
        <dbReference type="ARBA" id="ARBA00022475"/>
    </source>
</evidence>
<dbReference type="InterPro" id="IPR013685">
    <property type="entry name" value="POTRA_FtsQ_type"/>
</dbReference>
<dbReference type="Proteomes" id="UP000095544">
    <property type="component" value="Unassembled WGS sequence"/>
</dbReference>
<evidence type="ECO:0000256" key="7">
    <source>
        <dbReference type="SAM" id="Phobius"/>
    </source>
</evidence>